<evidence type="ECO:0000256" key="1">
    <source>
        <dbReference type="SAM" id="MobiDB-lite"/>
    </source>
</evidence>
<evidence type="ECO:0000313" key="3">
    <source>
        <dbReference type="Proteomes" id="UP001549366"/>
    </source>
</evidence>
<sequence length="119" mass="13002">MNTDPDLPDVSSFSSSSSRVTSVSGVKPLKGFVGSDADKKKHRRATEMDFRKKLQAAILVLQEREARHEMGFEMVELDGELAVTVLDATGESIGLMMADDAISRADSGDETAFFIDREC</sequence>
<organism evidence="2 3">
    <name type="scientific">Endozoicomonas lisbonensis</name>
    <dbReference type="NCBI Taxonomy" id="3120522"/>
    <lineage>
        <taxon>Bacteria</taxon>
        <taxon>Pseudomonadati</taxon>
        <taxon>Pseudomonadota</taxon>
        <taxon>Gammaproteobacteria</taxon>
        <taxon>Oceanospirillales</taxon>
        <taxon>Endozoicomonadaceae</taxon>
        <taxon>Endozoicomonas</taxon>
    </lineage>
</organism>
<dbReference type="EMBL" id="JBEWTB010000002">
    <property type="protein sequence ID" value="MET4755119.1"/>
    <property type="molecule type" value="Genomic_DNA"/>
</dbReference>
<accession>A0ABV2SCM8</accession>
<feature type="compositionally biased region" description="Low complexity" evidence="1">
    <location>
        <begin position="10"/>
        <end position="24"/>
    </location>
</feature>
<dbReference type="Proteomes" id="UP001549366">
    <property type="component" value="Unassembled WGS sequence"/>
</dbReference>
<protein>
    <submittedName>
        <fullName evidence="2">Uncharacterized protein</fullName>
    </submittedName>
</protein>
<gene>
    <name evidence="2" type="ORF">V5J35_000311</name>
</gene>
<comment type="caution">
    <text evidence="2">The sequence shown here is derived from an EMBL/GenBank/DDBJ whole genome shotgun (WGS) entry which is preliminary data.</text>
</comment>
<proteinExistence type="predicted"/>
<dbReference type="RefSeq" id="WP_354009573.1">
    <property type="nucleotide sequence ID" value="NZ_JBEWTA010000001.1"/>
</dbReference>
<name>A0ABV2SCM8_9GAMM</name>
<feature type="region of interest" description="Disordered" evidence="1">
    <location>
        <begin position="1"/>
        <end position="24"/>
    </location>
</feature>
<reference evidence="2 3" key="1">
    <citation type="submission" date="2024-06" db="EMBL/GenBank/DDBJ databases">
        <title>Genomic Encyclopedia of Type Strains, Phase V (KMG-V): Genome sequencing to study the core and pangenomes of soil and plant-associated prokaryotes.</title>
        <authorList>
            <person name="Whitman W."/>
        </authorList>
    </citation>
    <scope>NUCLEOTIDE SEQUENCE [LARGE SCALE GENOMIC DNA]</scope>
    <source>
        <strain evidence="2 3">NE40</strain>
    </source>
</reference>
<evidence type="ECO:0000313" key="2">
    <source>
        <dbReference type="EMBL" id="MET4755119.1"/>
    </source>
</evidence>
<keyword evidence="3" id="KW-1185">Reference proteome</keyword>